<accession>A0A6A5K7X2</accession>
<name>A0A6A5K7X2_9PLEO</name>
<organism evidence="3 4">
    <name type="scientific">Decorospora gaudefroyi</name>
    <dbReference type="NCBI Taxonomy" id="184978"/>
    <lineage>
        <taxon>Eukaryota</taxon>
        <taxon>Fungi</taxon>
        <taxon>Dikarya</taxon>
        <taxon>Ascomycota</taxon>
        <taxon>Pezizomycotina</taxon>
        <taxon>Dothideomycetes</taxon>
        <taxon>Pleosporomycetidae</taxon>
        <taxon>Pleosporales</taxon>
        <taxon>Pleosporineae</taxon>
        <taxon>Pleosporaceae</taxon>
        <taxon>Decorospora</taxon>
    </lineage>
</organism>
<gene>
    <name evidence="3" type="ORF">BDW02DRAFT_382094</name>
</gene>
<feature type="coiled-coil region" evidence="1">
    <location>
        <begin position="64"/>
        <end position="133"/>
    </location>
</feature>
<feature type="region of interest" description="Disordered" evidence="2">
    <location>
        <begin position="304"/>
        <end position="344"/>
    </location>
</feature>
<keyword evidence="4" id="KW-1185">Reference proteome</keyword>
<dbReference type="EMBL" id="ML975319">
    <property type="protein sequence ID" value="KAF1833408.1"/>
    <property type="molecule type" value="Genomic_DNA"/>
</dbReference>
<sequence>MAESTIAMSSWTPRLQDSSLPAPPPEGSPPTASQEKEPPKVSAERPLSSVSSCLDESTLLKRRVTALEYEKEDLTARAADAEERAAQAEARAAAAEVEMHKAKGRAQARYTEKVHARNESRDLRLEVEKQKSERREYMTKVKDCFDGLKTRVEQLEAEKAYGTWSSENKAQQLQAAQDQLQTCQSENFQLKQNLVELQSDLAAELSKPTAEDIEARINALKAAATANLQRQAVHMQEKYLAEQKKTIKEMQSHRDTKFLFFKASWQSKEKQTQKLYESELQKTSKLEEQLAAAHKQIEWHQQLQMSTMQNQPRHFSTDQQDLAHMTPPNTHKHRRLDSSDGYEI</sequence>
<dbReference type="AlphaFoldDB" id="A0A6A5K7X2"/>
<dbReference type="OrthoDB" id="3684459at2759"/>
<protein>
    <submittedName>
        <fullName evidence="3">Uncharacterized protein</fullName>
    </submittedName>
</protein>
<evidence type="ECO:0000313" key="4">
    <source>
        <dbReference type="Proteomes" id="UP000800040"/>
    </source>
</evidence>
<keyword evidence="1" id="KW-0175">Coiled coil</keyword>
<proteinExistence type="predicted"/>
<evidence type="ECO:0000313" key="3">
    <source>
        <dbReference type="EMBL" id="KAF1833408.1"/>
    </source>
</evidence>
<dbReference type="Proteomes" id="UP000800040">
    <property type="component" value="Unassembled WGS sequence"/>
</dbReference>
<feature type="compositionally biased region" description="Polar residues" evidence="2">
    <location>
        <begin position="1"/>
        <end position="17"/>
    </location>
</feature>
<evidence type="ECO:0000256" key="2">
    <source>
        <dbReference type="SAM" id="MobiDB-lite"/>
    </source>
</evidence>
<feature type="compositionally biased region" description="Polar residues" evidence="2">
    <location>
        <begin position="304"/>
        <end position="320"/>
    </location>
</feature>
<feature type="coiled-coil region" evidence="1">
    <location>
        <begin position="166"/>
        <end position="200"/>
    </location>
</feature>
<reference evidence="3" key="1">
    <citation type="submission" date="2020-01" db="EMBL/GenBank/DDBJ databases">
        <authorList>
            <consortium name="DOE Joint Genome Institute"/>
            <person name="Haridas S."/>
            <person name="Albert R."/>
            <person name="Binder M."/>
            <person name="Bloem J."/>
            <person name="Labutti K."/>
            <person name="Salamov A."/>
            <person name="Andreopoulos B."/>
            <person name="Baker S.E."/>
            <person name="Barry K."/>
            <person name="Bills G."/>
            <person name="Bluhm B.H."/>
            <person name="Cannon C."/>
            <person name="Castanera R."/>
            <person name="Culley D.E."/>
            <person name="Daum C."/>
            <person name="Ezra D."/>
            <person name="Gonzalez J.B."/>
            <person name="Henrissat B."/>
            <person name="Kuo A."/>
            <person name="Liang C."/>
            <person name="Lipzen A."/>
            <person name="Lutzoni F."/>
            <person name="Magnuson J."/>
            <person name="Mondo S."/>
            <person name="Nolan M."/>
            <person name="Ohm R."/>
            <person name="Pangilinan J."/>
            <person name="Park H.-J."/>
            <person name="Ramirez L."/>
            <person name="Alfaro M."/>
            <person name="Sun H."/>
            <person name="Tritt A."/>
            <person name="Yoshinaga Y."/>
            <person name="Zwiers L.-H."/>
            <person name="Turgeon B.G."/>
            <person name="Goodwin S.B."/>
            <person name="Spatafora J.W."/>
            <person name="Crous P.W."/>
            <person name="Grigoriev I.V."/>
        </authorList>
    </citation>
    <scope>NUCLEOTIDE SEQUENCE</scope>
    <source>
        <strain evidence="3">P77</strain>
    </source>
</reference>
<feature type="region of interest" description="Disordered" evidence="2">
    <location>
        <begin position="1"/>
        <end position="52"/>
    </location>
</feature>
<evidence type="ECO:0000256" key="1">
    <source>
        <dbReference type="SAM" id="Coils"/>
    </source>
</evidence>
<feature type="compositionally biased region" description="Basic and acidic residues" evidence="2">
    <location>
        <begin position="34"/>
        <end position="43"/>
    </location>
</feature>